<dbReference type="RefSeq" id="WP_133452296.1">
    <property type="nucleotide sequence ID" value="NZ_SCWF01000011.1"/>
</dbReference>
<dbReference type="AlphaFoldDB" id="A0A4V3BFB9"/>
<protein>
    <submittedName>
        <fullName evidence="1">Uncharacterized protein</fullName>
    </submittedName>
</protein>
<dbReference type="EMBL" id="SCWF01000011">
    <property type="protein sequence ID" value="TDM13430.1"/>
    <property type="molecule type" value="Genomic_DNA"/>
</dbReference>
<organism evidence="1 2">
    <name type="scientific">Macrococcus bovicus</name>
    <dbReference type="NCBI Taxonomy" id="69968"/>
    <lineage>
        <taxon>Bacteria</taxon>
        <taxon>Bacillati</taxon>
        <taxon>Bacillota</taxon>
        <taxon>Bacilli</taxon>
        <taxon>Bacillales</taxon>
        <taxon>Staphylococcaceae</taxon>
        <taxon>Macrococcus</taxon>
    </lineage>
</organism>
<proteinExistence type="predicted"/>
<reference evidence="1 2" key="1">
    <citation type="submission" date="2019-01" db="EMBL/GenBank/DDBJ databases">
        <title>Draft genome sequences of the type strains of six Macrococcus species.</title>
        <authorList>
            <person name="Mazhar S."/>
            <person name="Altermann E."/>
            <person name="Hill C."/>
            <person name="Mcauliffe O."/>
        </authorList>
    </citation>
    <scope>NUCLEOTIDE SEQUENCE [LARGE SCALE GENOMIC DNA]</scope>
    <source>
        <strain evidence="1 2">ATCC 51825</strain>
    </source>
</reference>
<evidence type="ECO:0000313" key="1">
    <source>
        <dbReference type="EMBL" id="TDM13430.1"/>
    </source>
</evidence>
<dbReference type="Proteomes" id="UP000294843">
    <property type="component" value="Unassembled WGS sequence"/>
</dbReference>
<comment type="caution">
    <text evidence="1">The sequence shown here is derived from an EMBL/GenBank/DDBJ whole genome shotgun (WGS) entry which is preliminary data.</text>
</comment>
<sequence>MKEVTVHGITIKYRETMNLVKDDYRMVFLTAGFDDIHCVIDFNYENGRFKNINIKPRFNIDITVEEGVYIFDVNYAGE</sequence>
<evidence type="ECO:0000313" key="2">
    <source>
        <dbReference type="Proteomes" id="UP000294843"/>
    </source>
</evidence>
<keyword evidence="2" id="KW-1185">Reference proteome</keyword>
<accession>A0A4V3BFB9</accession>
<dbReference type="OrthoDB" id="2418341at2"/>
<name>A0A4V3BFB9_9STAP</name>
<gene>
    <name evidence="1" type="ORF">ERX55_09275</name>
</gene>